<keyword evidence="2" id="KW-1133">Transmembrane helix</keyword>
<evidence type="ECO:0000313" key="4">
    <source>
        <dbReference type="Proteomes" id="UP001153069"/>
    </source>
</evidence>
<proteinExistence type="predicted"/>
<evidence type="ECO:0000256" key="1">
    <source>
        <dbReference type="SAM" id="MobiDB-lite"/>
    </source>
</evidence>
<organism evidence="3 4">
    <name type="scientific">Seminavis robusta</name>
    <dbReference type="NCBI Taxonomy" id="568900"/>
    <lineage>
        <taxon>Eukaryota</taxon>
        <taxon>Sar</taxon>
        <taxon>Stramenopiles</taxon>
        <taxon>Ochrophyta</taxon>
        <taxon>Bacillariophyta</taxon>
        <taxon>Bacillariophyceae</taxon>
        <taxon>Bacillariophycidae</taxon>
        <taxon>Naviculales</taxon>
        <taxon>Naviculaceae</taxon>
        <taxon>Seminavis</taxon>
    </lineage>
</organism>
<accession>A0A9N8D4H5</accession>
<dbReference type="Pfam" id="PF09826">
    <property type="entry name" value="Beta_propel"/>
    <property type="match status" value="2"/>
</dbReference>
<comment type="caution">
    <text evidence="3">The sequence shown here is derived from an EMBL/GenBank/DDBJ whole genome shotgun (WGS) entry which is preliminary data.</text>
</comment>
<evidence type="ECO:0000313" key="3">
    <source>
        <dbReference type="EMBL" id="CAB9496248.1"/>
    </source>
</evidence>
<name>A0A9N8D4H5_9STRA</name>
<gene>
    <name evidence="3" type="ORF">SEMRO_3_G002230.1</name>
</gene>
<dbReference type="Proteomes" id="UP001153069">
    <property type="component" value="Unassembled WGS sequence"/>
</dbReference>
<protein>
    <submittedName>
        <fullName evidence="3">Beta propeller domain protein</fullName>
    </submittedName>
</protein>
<dbReference type="AlphaFoldDB" id="A0A9N8D4H5"/>
<feature type="region of interest" description="Disordered" evidence="1">
    <location>
        <begin position="1"/>
        <end position="38"/>
    </location>
</feature>
<dbReference type="InterPro" id="IPR019198">
    <property type="entry name" value="Beta_propeller_containing"/>
</dbReference>
<sequence>MTKENEATATAASVPEGSPEANDSNDNVKGESSKSPPSRRNLYLALGVVFLAVVALCIALPLALKDRGNDSQSSTASSTEASTTGGTGNTAGSTGAAETKDPNVQVGGEVVVLKDMTIPLFGTQITNGYANQQELEAALTVALRTQAQNIIHKKLQEQEFQEEALRETDQAAGPPPMAMADGGVAEESASFSSLAAGGAADAADAGGVTDFETNNQEENVDEADIIKADANFVYAAYGDYILIWDTNGKKIAQVAMPSIDLPENWGQPETVEKAQAKSMLAPDHVWIPKPHISSMLLTDNHLIAIVQGYGHDYHWGAPPVGQETVSRILYDYQASQLRLYEKSATGNLTFVGKKDVNGHYIDARSVGDVVHIATGTGVDMWTHLWGPLDRWNFEEDIADEDYEIQAMDLAEQTLIPTMARQLASELQTSDGSIPNMLQINQWMTQLTDTDTEDDATDGATPNVIPFDQYDVISNVAQVTSFNVNSPSVSYSGEEELDVSTSAYMAPSYFDTLYGTEDHLVLATSGWDWNATLGESTQTTYLVALSIDSNDASTSFLSVGHLKGHLLNSYALDIYGDELRAATTVERNRWWWGRPGPMPFVDPVMVEDVAVEAVSAQAVEEEPVASLQSSNQCVEPTTDEDCISQESYNQCLAIANAGCEVVVQSIDCPPLFSCADDRAGLCPVPGNGDNCVDADNYKECLNLVKEGCSELNILESCPVQYECGVFGGDELPIFPPVPPPPEDDESRTENYMTVLKLTGGSTPGQMEKKGDVMIGEKHERITAVRFFDNVAYAVTFERTDPFYVLDMSVPAVLGELKLPGFSSYLHSMNAENTLLLAVGQNATDNGVVTGLMVTVFDATNPADPRALVSHTFEQDPNAHSSSNVEWDYKAFRYVDGKLVIPLSIWYYQEWNQTTQQLDPLPDGVENFQGFAVLSVSTTSITEQYRISHKKDEGECHYCGGFLPTRSFVYSGDLMTVRDNVVVSTGLNSGEEVWRLFLSVDGESAECCW</sequence>
<feature type="region of interest" description="Disordered" evidence="1">
    <location>
        <begin position="67"/>
        <end position="102"/>
    </location>
</feature>
<dbReference type="EMBL" id="CAICTM010000003">
    <property type="protein sequence ID" value="CAB9496248.1"/>
    <property type="molecule type" value="Genomic_DNA"/>
</dbReference>
<feature type="transmembrane region" description="Helical" evidence="2">
    <location>
        <begin position="42"/>
        <end position="64"/>
    </location>
</feature>
<dbReference type="OrthoDB" id="10264491at2759"/>
<keyword evidence="2" id="KW-0812">Transmembrane</keyword>
<evidence type="ECO:0000256" key="2">
    <source>
        <dbReference type="SAM" id="Phobius"/>
    </source>
</evidence>
<reference evidence="3" key="1">
    <citation type="submission" date="2020-06" db="EMBL/GenBank/DDBJ databases">
        <authorList>
            <consortium name="Plant Systems Biology data submission"/>
        </authorList>
    </citation>
    <scope>NUCLEOTIDE SEQUENCE</scope>
    <source>
        <strain evidence="3">D6</strain>
    </source>
</reference>
<feature type="compositionally biased region" description="Low complexity" evidence="1">
    <location>
        <begin position="73"/>
        <end position="97"/>
    </location>
</feature>
<keyword evidence="2" id="KW-0472">Membrane</keyword>
<keyword evidence="4" id="KW-1185">Reference proteome</keyword>